<proteinExistence type="predicted"/>
<keyword evidence="2" id="KW-1185">Reference proteome</keyword>
<evidence type="ECO:0000313" key="1">
    <source>
        <dbReference type="EMBL" id="KAI0028208.1"/>
    </source>
</evidence>
<dbReference type="EMBL" id="MU273778">
    <property type="protein sequence ID" value="KAI0028208.1"/>
    <property type="molecule type" value="Genomic_DNA"/>
</dbReference>
<name>A0ACB8Q906_9AGAM</name>
<sequence length="139" mass="14443">MKFTFAGAVLAFASFVSATNVRYDTTYDNGSGDMTTVSCSDGPNGLITRYGFQTFGDIPTFPNIGAAQAIAGWNSPSCGTCWKLTYQGKSIFVTAIDHAGDGFNIAEKAMNTLTNGQAVALGKISATATQVDASNCGLN</sequence>
<evidence type="ECO:0000313" key="2">
    <source>
        <dbReference type="Proteomes" id="UP000814128"/>
    </source>
</evidence>
<protein>
    <submittedName>
        <fullName evidence="1">SnodProt1</fullName>
    </submittedName>
</protein>
<comment type="caution">
    <text evidence="1">The sequence shown here is derived from an EMBL/GenBank/DDBJ whole genome shotgun (WGS) entry which is preliminary data.</text>
</comment>
<reference evidence="1" key="2">
    <citation type="journal article" date="2022" name="New Phytol.">
        <title>Evolutionary transition to the ectomycorrhizal habit in the genomes of a hyperdiverse lineage of mushroom-forming fungi.</title>
        <authorList>
            <person name="Looney B."/>
            <person name="Miyauchi S."/>
            <person name="Morin E."/>
            <person name="Drula E."/>
            <person name="Courty P.E."/>
            <person name="Kohler A."/>
            <person name="Kuo A."/>
            <person name="LaButti K."/>
            <person name="Pangilinan J."/>
            <person name="Lipzen A."/>
            <person name="Riley R."/>
            <person name="Andreopoulos W."/>
            <person name="He G."/>
            <person name="Johnson J."/>
            <person name="Nolan M."/>
            <person name="Tritt A."/>
            <person name="Barry K.W."/>
            <person name="Grigoriev I.V."/>
            <person name="Nagy L.G."/>
            <person name="Hibbett D."/>
            <person name="Henrissat B."/>
            <person name="Matheny P.B."/>
            <person name="Labbe J."/>
            <person name="Martin F.M."/>
        </authorList>
    </citation>
    <scope>NUCLEOTIDE SEQUENCE</scope>
    <source>
        <strain evidence="1">EC-137</strain>
    </source>
</reference>
<reference evidence="1" key="1">
    <citation type="submission" date="2021-02" db="EMBL/GenBank/DDBJ databases">
        <authorList>
            <consortium name="DOE Joint Genome Institute"/>
            <person name="Ahrendt S."/>
            <person name="Looney B.P."/>
            <person name="Miyauchi S."/>
            <person name="Morin E."/>
            <person name="Drula E."/>
            <person name="Courty P.E."/>
            <person name="Chicoki N."/>
            <person name="Fauchery L."/>
            <person name="Kohler A."/>
            <person name="Kuo A."/>
            <person name="Labutti K."/>
            <person name="Pangilinan J."/>
            <person name="Lipzen A."/>
            <person name="Riley R."/>
            <person name="Andreopoulos W."/>
            <person name="He G."/>
            <person name="Johnson J."/>
            <person name="Barry K.W."/>
            <person name="Grigoriev I.V."/>
            <person name="Nagy L."/>
            <person name="Hibbett D."/>
            <person name="Henrissat B."/>
            <person name="Matheny P.B."/>
            <person name="Labbe J."/>
            <person name="Martin F."/>
        </authorList>
    </citation>
    <scope>NUCLEOTIDE SEQUENCE</scope>
    <source>
        <strain evidence="1">EC-137</strain>
    </source>
</reference>
<accession>A0ACB8Q906</accession>
<gene>
    <name evidence="1" type="ORF">K488DRAFT_73943</name>
</gene>
<dbReference type="Proteomes" id="UP000814128">
    <property type="component" value="Unassembled WGS sequence"/>
</dbReference>
<organism evidence="1 2">
    <name type="scientific">Vararia minispora EC-137</name>
    <dbReference type="NCBI Taxonomy" id="1314806"/>
    <lineage>
        <taxon>Eukaryota</taxon>
        <taxon>Fungi</taxon>
        <taxon>Dikarya</taxon>
        <taxon>Basidiomycota</taxon>
        <taxon>Agaricomycotina</taxon>
        <taxon>Agaricomycetes</taxon>
        <taxon>Russulales</taxon>
        <taxon>Lachnocladiaceae</taxon>
        <taxon>Vararia</taxon>
    </lineage>
</organism>